<protein>
    <submittedName>
        <fullName evidence="1">Uncharacterized protein</fullName>
    </submittedName>
</protein>
<gene>
    <name evidence="1" type="ORF">QTP70_031778</name>
</gene>
<sequence length="86" mass="9965">VLPLIAPTVRVTVSNVPLFISNEEIEQGLMRYEKLEGEWCSWCLKTIVFKFTVDGFDYNIFVSSDADMRCFKFGKTKHLVRACPER</sequence>
<keyword evidence="2" id="KW-1185">Reference proteome</keyword>
<comment type="caution">
    <text evidence="1">The sequence shown here is derived from an EMBL/GenBank/DDBJ whole genome shotgun (WGS) entry which is preliminary data.</text>
</comment>
<name>A0AAE0RFK3_9TELE</name>
<accession>A0AAE0RFK3</accession>
<dbReference type="Proteomes" id="UP001274896">
    <property type="component" value="Unassembled WGS sequence"/>
</dbReference>
<organism evidence="1 2">
    <name type="scientific">Hemibagrus guttatus</name>
    <dbReference type="NCBI Taxonomy" id="175788"/>
    <lineage>
        <taxon>Eukaryota</taxon>
        <taxon>Metazoa</taxon>
        <taxon>Chordata</taxon>
        <taxon>Craniata</taxon>
        <taxon>Vertebrata</taxon>
        <taxon>Euteleostomi</taxon>
        <taxon>Actinopterygii</taxon>
        <taxon>Neopterygii</taxon>
        <taxon>Teleostei</taxon>
        <taxon>Ostariophysi</taxon>
        <taxon>Siluriformes</taxon>
        <taxon>Bagridae</taxon>
        <taxon>Hemibagrus</taxon>
    </lineage>
</organism>
<proteinExistence type="predicted"/>
<reference evidence="1" key="1">
    <citation type="submission" date="2023-06" db="EMBL/GenBank/DDBJ databases">
        <title>Male Hemibagrus guttatus genome.</title>
        <authorList>
            <person name="Bian C."/>
        </authorList>
    </citation>
    <scope>NUCLEOTIDE SEQUENCE</scope>
    <source>
        <strain evidence="1">Male_cb2023</strain>
        <tissue evidence="1">Muscle</tissue>
    </source>
</reference>
<dbReference type="AlphaFoldDB" id="A0AAE0RFK3"/>
<evidence type="ECO:0000313" key="2">
    <source>
        <dbReference type="Proteomes" id="UP001274896"/>
    </source>
</evidence>
<evidence type="ECO:0000313" key="1">
    <source>
        <dbReference type="EMBL" id="KAK3552066.1"/>
    </source>
</evidence>
<feature type="non-terminal residue" evidence="1">
    <location>
        <position position="86"/>
    </location>
</feature>
<dbReference type="EMBL" id="JAUCMX010000003">
    <property type="protein sequence ID" value="KAK3552066.1"/>
    <property type="molecule type" value="Genomic_DNA"/>
</dbReference>